<reference evidence="3 4" key="1">
    <citation type="submission" date="2014-06" db="EMBL/GenBank/DDBJ databases">
        <title>The genome of the endonuclear symbiont Nucleicultrix amoebiphila.</title>
        <authorList>
            <person name="Schulz F."/>
            <person name="Horn M."/>
        </authorList>
    </citation>
    <scope>NUCLEOTIDE SEQUENCE [LARGE SCALE GENOMIC DNA]</scope>
    <source>
        <strain evidence="3 4">FS5</strain>
    </source>
</reference>
<accession>A0A1W6N4U3</accession>
<evidence type="ECO:0000259" key="2">
    <source>
        <dbReference type="PROSITE" id="PS50828"/>
    </source>
</evidence>
<dbReference type="STRING" id="1414854.GQ61_05840"/>
<dbReference type="PANTHER" id="PTHR35562:SF2">
    <property type="entry name" value="DNA ENDONUCLEASE SMRA-RELATED"/>
    <property type="match status" value="1"/>
</dbReference>
<evidence type="ECO:0000256" key="1">
    <source>
        <dbReference type="SAM" id="MobiDB-lite"/>
    </source>
</evidence>
<dbReference type="Proteomes" id="UP000237351">
    <property type="component" value="Chromosome"/>
</dbReference>
<dbReference type="InterPro" id="IPR036063">
    <property type="entry name" value="Smr_dom_sf"/>
</dbReference>
<dbReference type="Pfam" id="PF01713">
    <property type="entry name" value="Smr"/>
    <property type="match status" value="1"/>
</dbReference>
<name>A0A1W6N4U3_9PROT</name>
<gene>
    <name evidence="3" type="ORF">GQ61_05840</name>
</gene>
<sequence length="158" mass="17837">MTKKHNPPLTEEDLEIWQAYQKGVIALPNKIQKKPKSSKSSSKTQKMKPSSISAKAIVKTRDPIRKKIDLHGYKVEEARTVLMNFLMRKQQSHQLQVIVITGKGLRGSISGLGTLKENFSKWMKEKDFLALVNHYSQASPKDGGSGAFYLDLKPLLMK</sequence>
<dbReference type="InterPro" id="IPR002625">
    <property type="entry name" value="Smr_dom"/>
</dbReference>
<dbReference type="AlphaFoldDB" id="A0A1W6N4U3"/>
<dbReference type="PROSITE" id="PS50828">
    <property type="entry name" value="SMR"/>
    <property type="match status" value="1"/>
</dbReference>
<dbReference type="Gene3D" id="3.30.1370.110">
    <property type="match status" value="1"/>
</dbReference>
<feature type="compositionally biased region" description="Low complexity" evidence="1">
    <location>
        <begin position="38"/>
        <end position="51"/>
    </location>
</feature>
<organism evidence="3 4">
    <name type="scientific">Candidatus Nucleicultrix amoebiphila FS5</name>
    <dbReference type="NCBI Taxonomy" id="1414854"/>
    <lineage>
        <taxon>Bacteria</taxon>
        <taxon>Pseudomonadati</taxon>
        <taxon>Pseudomonadota</taxon>
        <taxon>Alphaproteobacteria</taxon>
        <taxon>Holosporales</taxon>
        <taxon>Candidatus Nucleicultricaceae</taxon>
        <taxon>Candidatus Nucleicultrix</taxon>
    </lineage>
</organism>
<evidence type="ECO:0000313" key="3">
    <source>
        <dbReference type="EMBL" id="ARN84885.1"/>
    </source>
</evidence>
<dbReference type="SUPFAM" id="SSF160443">
    <property type="entry name" value="SMR domain-like"/>
    <property type="match status" value="1"/>
</dbReference>
<dbReference type="EMBL" id="CP008743">
    <property type="protein sequence ID" value="ARN84885.1"/>
    <property type="molecule type" value="Genomic_DNA"/>
</dbReference>
<protein>
    <recommendedName>
        <fullName evidence="2">Smr domain-containing protein</fullName>
    </recommendedName>
</protein>
<dbReference type="OrthoDB" id="7165597at2"/>
<dbReference type="RefSeq" id="WP_085784390.1">
    <property type="nucleotide sequence ID" value="NZ_CP008743.1"/>
</dbReference>
<keyword evidence="4" id="KW-1185">Reference proteome</keyword>
<feature type="domain" description="Smr" evidence="2">
    <location>
        <begin position="68"/>
        <end position="153"/>
    </location>
</feature>
<dbReference type="KEGG" id="naf:GQ61_05840"/>
<dbReference type="PANTHER" id="PTHR35562">
    <property type="entry name" value="DNA ENDONUCLEASE SMRA-RELATED"/>
    <property type="match status" value="1"/>
</dbReference>
<proteinExistence type="predicted"/>
<evidence type="ECO:0000313" key="4">
    <source>
        <dbReference type="Proteomes" id="UP000237351"/>
    </source>
</evidence>
<feature type="region of interest" description="Disordered" evidence="1">
    <location>
        <begin position="28"/>
        <end position="56"/>
    </location>
</feature>